<dbReference type="Proteomes" id="UP000201506">
    <property type="component" value="Segment"/>
</dbReference>
<gene>
    <name evidence="2" type="ORF">RCRHEA_31</name>
</gene>
<proteinExistence type="predicted"/>
<accession>A0A0K1LM75</accession>
<dbReference type="KEGG" id="vg:26639950"/>
<dbReference type="EMBL" id="KR935216">
    <property type="protein sequence ID" value="AKU43275.1"/>
    <property type="molecule type" value="Genomic_DNA"/>
</dbReference>
<dbReference type="RefSeq" id="YP_009213498.1">
    <property type="nucleotide sequence ID" value="NC_028954.1"/>
</dbReference>
<evidence type="ECO:0000313" key="2">
    <source>
        <dbReference type="EMBL" id="AKU43275.1"/>
    </source>
</evidence>
<sequence length="79" mass="8255">MTAKKQGLDAIAPPPRPREGAAPSAAFSAPADSAKAQFNVRIAQENAVYARVLAAKTGRPLHEIVEEAIALLADKYGDA</sequence>
<organism evidence="2 3">
    <name type="scientific">Rhodobacter phage RcRhea</name>
    <dbReference type="NCBI Taxonomy" id="1662332"/>
    <lineage>
        <taxon>Viruses</taxon>
        <taxon>Duplodnaviria</taxon>
        <taxon>Heunggongvirae</taxon>
        <taxon>Uroviricota</taxon>
        <taxon>Caudoviricetes</taxon>
        <taxon>Cronusvirus</taxon>
        <taxon>Cronusvirus cronus</taxon>
    </lineage>
</organism>
<feature type="region of interest" description="Disordered" evidence="1">
    <location>
        <begin position="1"/>
        <end position="28"/>
    </location>
</feature>
<protein>
    <submittedName>
        <fullName evidence="2">ARC repressor</fullName>
    </submittedName>
</protein>
<evidence type="ECO:0000256" key="1">
    <source>
        <dbReference type="SAM" id="MobiDB-lite"/>
    </source>
</evidence>
<dbReference type="GeneID" id="26639950"/>
<name>A0A0K1LM75_9CAUD</name>
<evidence type="ECO:0000313" key="3">
    <source>
        <dbReference type="Proteomes" id="UP000201506"/>
    </source>
</evidence>
<reference evidence="2 3" key="1">
    <citation type="journal article" date="2016" name="Genome Announc.">
        <title>Complete Genome Sequences of Five Bacteriophages That Infect Rhodobacter capsulatus.</title>
        <authorList>
            <person name="Bollivar D.W."/>
            <person name="Bernardoni B."/>
            <person name="Bockman M.R."/>
            <person name="Miller B.M."/>
            <person name="Russell D.A."/>
            <person name="Delesalle V.A."/>
            <person name="Krukonis G.P."/>
            <person name="Hatfull G.F."/>
            <person name="Cross M.R."/>
            <person name="Szewczyk M.M."/>
            <person name="Eppurath A."/>
        </authorList>
    </citation>
    <scope>NUCLEOTIDE SEQUENCE [LARGE SCALE GENOMIC DNA]</scope>
</reference>